<organism evidence="1">
    <name type="scientific">termite gut metagenome</name>
    <dbReference type="NCBI Taxonomy" id="433724"/>
    <lineage>
        <taxon>unclassified sequences</taxon>
        <taxon>metagenomes</taxon>
        <taxon>organismal metagenomes</taxon>
    </lineage>
</organism>
<name>A0A5J4PS13_9ZZZZ</name>
<gene>
    <name evidence="1" type="ORF">EZS27_036774</name>
</gene>
<dbReference type="EMBL" id="SNRY01006583">
    <property type="protein sequence ID" value="KAA6312265.1"/>
    <property type="molecule type" value="Genomic_DNA"/>
</dbReference>
<sequence length="30" mass="3626">VEQTERKQCAIHFEQFKEMIFGTKIDKIVE</sequence>
<reference evidence="1" key="1">
    <citation type="submission" date="2019-03" db="EMBL/GenBank/DDBJ databases">
        <title>Single cell metagenomics reveals metabolic interactions within the superorganism composed of flagellate Streblomastix strix and complex community of Bacteroidetes bacteria on its surface.</title>
        <authorList>
            <person name="Treitli S.C."/>
            <person name="Kolisko M."/>
            <person name="Husnik F."/>
            <person name="Keeling P."/>
            <person name="Hampl V."/>
        </authorList>
    </citation>
    <scope>NUCLEOTIDE SEQUENCE</scope>
    <source>
        <strain evidence="1">STM</strain>
    </source>
</reference>
<protein>
    <submittedName>
        <fullName evidence="1">Uncharacterized protein</fullName>
    </submittedName>
</protein>
<proteinExistence type="predicted"/>
<dbReference type="AlphaFoldDB" id="A0A5J4PS13"/>
<evidence type="ECO:0000313" key="1">
    <source>
        <dbReference type="EMBL" id="KAA6312265.1"/>
    </source>
</evidence>
<accession>A0A5J4PS13</accession>
<feature type="non-terminal residue" evidence="1">
    <location>
        <position position="1"/>
    </location>
</feature>
<comment type="caution">
    <text evidence="1">The sequence shown here is derived from an EMBL/GenBank/DDBJ whole genome shotgun (WGS) entry which is preliminary data.</text>
</comment>